<dbReference type="OrthoDB" id="10675414at2759"/>
<dbReference type="eggNOG" id="ENOG502R2RR">
    <property type="taxonomic scope" value="Eukaryota"/>
</dbReference>
<evidence type="ECO:0000313" key="1">
    <source>
        <dbReference type="EMBL" id="EGR31952.1"/>
    </source>
</evidence>
<reference evidence="1 2" key="1">
    <citation type="submission" date="2011-07" db="EMBL/GenBank/DDBJ databases">
        <authorList>
            <person name="Coyne R."/>
            <person name="Brami D."/>
            <person name="Johnson J."/>
            <person name="Hostetler J."/>
            <person name="Hannick L."/>
            <person name="Clark T."/>
            <person name="Cassidy-Hanley D."/>
            <person name="Inman J."/>
        </authorList>
    </citation>
    <scope>NUCLEOTIDE SEQUENCE [LARGE SCALE GENOMIC DNA]</scope>
    <source>
        <strain evidence="1 2">G5</strain>
    </source>
</reference>
<protein>
    <submittedName>
        <fullName evidence="1">Uncharacterized protein</fullName>
    </submittedName>
</protein>
<accession>G0QS87</accession>
<dbReference type="Proteomes" id="UP000008983">
    <property type="component" value="Unassembled WGS sequence"/>
</dbReference>
<dbReference type="InParanoid" id="G0QS87"/>
<name>G0QS87_ICHMU</name>
<keyword evidence="2" id="KW-1185">Reference proteome</keyword>
<sequence length="214" mass="25571">MEQQSLTNIYYYIPQDSDDSECPNVFIVPLKLEEVPQKVDEEEDFFGSFNDNQDQQQNANYVLFETILGLISKQLIQNNKEIENSIFNCFLDLNNSNSYIDKKIKSNLFQDSHHESIYDSFFEFLQPQNEKNCFKFLIFFTVIIFQIKKIIIFKNIQKKFSKTLFKLQKQTSFILNFLKKLIEKQAFSQNSLDILYIIFLTKLNYLFFSNQQQE</sequence>
<dbReference type="EMBL" id="GL983807">
    <property type="protein sequence ID" value="EGR31952.1"/>
    <property type="molecule type" value="Genomic_DNA"/>
</dbReference>
<proteinExistence type="predicted"/>
<dbReference type="AlphaFoldDB" id="G0QS87"/>
<feature type="non-terminal residue" evidence="1">
    <location>
        <position position="214"/>
    </location>
</feature>
<evidence type="ECO:0000313" key="2">
    <source>
        <dbReference type="Proteomes" id="UP000008983"/>
    </source>
</evidence>
<dbReference type="RefSeq" id="XP_004035438.1">
    <property type="nucleotide sequence ID" value="XM_004035390.1"/>
</dbReference>
<dbReference type="GeneID" id="14908094"/>
<organism evidence="1 2">
    <name type="scientific">Ichthyophthirius multifiliis</name>
    <name type="common">White spot disease agent</name>
    <name type="synonym">Ich</name>
    <dbReference type="NCBI Taxonomy" id="5932"/>
    <lineage>
        <taxon>Eukaryota</taxon>
        <taxon>Sar</taxon>
        <taxon>Alveolata</taxon>
        <taxon>Ciliophora</taxon>
        <taxon>Intramacronucleata</taxon>
        <taxon>Oligohymenophorea</taxon>
        <taxon>Hymenostomatida</taxon>
        <taxon>Ophryoglenina</taxon>
        <taxon>Ichthyophthirius</taxon>
    </lineage>
</organism>
<gene>
    <name evidence="1" type="ORF">IMG5_099800</name>
</gene>